<keyword evidence="3" id="KW-0732">Signal</keyword>
<dbReference type="OrthoDB" id="7787637at2759"/>
<proteinExistence type="predicted"/>
<gene>
    <name evidence="5" type="ORF">PVAND_008214</name>
</gene>
<keyword evidence="2" id="KW-0964">Secreted</keyword>
<feature type="chain" id="PRO_5039943033" description="Single domain-containing protein" evidence="3">
    <location>
        <begin position="20"/>
        <end position="110"/>
    </location>
</feature>
<evidence type="ECO:0000313" key="5">
    <source>
        <dbReference type="EMBL" id="KAG5678549.1"/>
    </source>
</evidence>
<organism evidence="5 6">
    <name type="scientific">Polypedilum vanderplanki</name>
    <name type="common">Sleeping chironomid midge</name>
    <dbReference type="NCBI Taxonomy" id="319348"/>
    <lineage>
        <taxon>Eukaryota</taxon>
        <taxon>Metazoa</taxon>
        <taxon>Ecdysozoa</taxon>
        <taxon>Arthropoda</taxon>
        <taxon>Hexapoda</taxon>
        <taxon>Insecta</taxon>
        <taxon>Pterygota</taxon>
        <taxon>Neoptera</taxon>
        <taxon>Endopterygota</taxon>
        <taxon>Diptera</taxon>
        <taxon>Nematocera</taxon>
        <taxon>Chironomoidea</taxon>
        <taxon>Chironomidae</taxon>
        <taxon>Chironominae</taxon>
        <taxon>Polypedilum</taxon>
        <taxon>Polypedilum</taxon>
    </lineage>
</organism>
<dbReference type="Pfam" id="PF15430">
    <property type="entry name" value="SVWC"/>
    <property type="match status" value="1"/>
</dbReference>
<dbReference type="Proteomes" id="UP001107558">
    <property type="component" value="Chromosome 2"/>
</dbReference>
<accession>A0A9J6C9F5</accession>
<evidence type="ECO:0000256" key="3">
    <source>
        <dbReference type="SAM" id="SignalP"/>
    </source>
</evidence>
<evidence type="ECO:0000256" key="2">
    <source>
        <dbReference type="ARBA" id="ARBA00022525"/>
    </source>
</evidence>
<feature type="domain" description="Single" evidence="4">
    <location>
        <begin position="41"/>
        <end position="103"/>
    </location>
</feature>
<feature type="signal peptide" evidence="3">
    <location>
        <begin position="1"/>
        <end position="19"/>
    </location>
</feature>
<dbReference type="GO" id="GO:0005576">
    <property type="term" value="C:extracellular region"/>
    <property type="evidence" value="ECO:0007669"/>
    <property type="project" value="UniProtKB-SubCell"/>
</dbReference>
<dbReference type="InterPro" id="IPR029277">
    <property type="entry name" value="SVWC_dom"/>
</dbReference>
<dbReference type="AlphaFoldDB" id="A0A9J6C9F5"/>
<name>A0A9J6C9F5_POLVA</name>
<protein>
    <recommendedName>
        <fullName evidence="4">Single domain-containing protein</fullName>
    </recommendedName>
</protein>
<evidence type="ECO:0000313" key="6">
    <source>
        <dbReference type="Proteomes" id="UP001107558"/>
    </source>
</evidence>
<comment type="caution">
    <text evidence="5">The sequence shown here is derived from an EMBL/GenBank/DDBJ whole genome shotgun (WGS) entry which is preliminary data.</text>
</comment>
<sequence>MLSIYQIILLITICHTVYSATYFGLPKRQTDCSNGTCVDYCDIGIKKIKLLPNSYFDNGCSRMWCNEDFSTYIESCGKSSLDQCTIILNDHKLPYPDCCNKICVTFWNLN</sequence>
<evidence type="ECO:0000259" key="4">
    <source>
        <dbReference type="SMART" id="SM01318"/>
    </source>
</evidence>
<reference evidence="5" key="1">
    <citation type="submission" date="2021-03" db="EMBL/GenBank/DDBJ databases">
        <title>Chromosome level genome of the anhydrobiotic midge Polypedilum vanderplanki.</title>
        <authorList>
            <person name="Yoshida Y."/>
            <person name="Kikawada T."/>
            <person name="Gusev O."/>
        </authorList>
    </citation>
    <scope>NUCLEOTIDE SEQUENCE</scope>
    <source>
        <strain evidence="5">NIAS01</strain>
        <tissue evidence="5">Whole body or cell culture</tissue>
    </source>
</reference>
<dbReference type="EMBL" id="JADBJN010000002">
    <property type="protein sequence ID" value="KAG5678549.1"/>
    <property type="molecule type" value="Genomic_DNA"/>
</dbReference>
<comment type="subcellular location">
    <subcellularLocation>
        <location evidence="1">Secreted</location>
    </subcellularLocation>
</comment>
<keyword evidence="6" id="KW-1185">Reference proteome</keyword>
<dbReference type="SMART" id="SM01318">
    <property type="entry name" value="SVWC"/>
    <property type="match status" value="1"/>
</dbReference>
<evidence type="ECO:0000256" key="1">
    <source>
        <dbReference type="ARBA" id="ARBA00004613"/>
    </source>
</evidence>